<comment type="caution">
    <text evidence="3">The sequence shown here is derived from an EMBL/GenBank/DDBJ whole genome shotgun (WGS) entry which is preliminary data.</text>
</comment>
<evidence type="ECO:0000313" key="3">
    <source>
        <dbReference type="EMBL" id="GMI27575.1"/>
    </source>
</evidence>
<dbReference type="Proteomes" id="UP001165060">
    <property type="component" value="Unassembled WGS sequence"/>
</dbReference>
<organism evidence="3 4">
    <name type="scientific">Tetraparma gracilis</name>
    <dbReference type="NCBI Taxonomy" id="2962635"/>
    <lineage>
        <taxon>Eukaryota</taxon>
        <taxon>Sar</taxon>
        <taxon>Stramenopiles</taxon>
        <taxon>Ochrophyta</taxon>
        <taxon>Bolidophyceae</taxon>
        <taxon>Parmales</taxon>
        <taxon>Triparmaceae</taxon>
        <taxon>Tetraparma</taxon>
    </lineage>
</organism>
<sequence length="130" mass="14608">MRARFRGVMKKYGYTAFGTYATVYVATWQVFCWGIHLQYIDVASIIGGVEPSAVVVTMLGPIMPEVVVSTIERTPVLTTMFVAWLGCKLFEPGRWAATIVLTPKVSQWWRARNYASPYLPIKKKKVTGSV</sequence>
<evidence type="ECO:0000256" key="1">
    <source>
        <dbReference type="SAM" id="Phobius"/>
    </source>
</evidence>
<dbReference type="EMBL" id="BRYB01000315">
    <property type="protein sequence ID" value="GMI27575.1"/>
    <property type="molecule type" value="Genomic_DNA"/>
</dbReference>
<accession>A0ABQ6MKL4</accession>
<evidence type="ECO:0000259" key="2">
    <source>
        <dbReference type="Pfam" id="PF06916"/>
    </source>
</evidence>
<reference evidence="3 4" key="1">
    <citation type="journal article" date="2023" name="Commun. Biol.">
        <title>Genome analysis of Parmales, the sister group of diatoms, reveals the evolutionary specialization of diatoms from phago-mixotrophs to photoautotrophs.</title>
        <authorList>
            <person name="Ban H."/>
            <person name="Sato S."/>
            <person name="Yoshikawa S."/>
            <person name="Yamada K."/>
            <person name="Nakamura Y."/>
            <person name="Ichinomiya M."/>
            <person name="Sato N."/>
            <person name="Blanc-Mathieu R."/>
            <person name="Endo H."/>
            <person name="Kuwata A."/>
            <person name="Ogata H."/>
        </authorList>
    </citation>
    <scope>NUCLEOTIDE SEQUENCE [LARGE SCALE GENOMIC DNA]</scope>
</reference>
<keyword evidence="1" id="KW-1133">Transmembrane helix</keyword>
<keyword evidence="4" id="KW-1185">Reference proteome</keyword>
<name>A0ABQ6MKL4_9STRA</name>
<feature type="domain" description="DUF1279" evidence="2">
    <location>
        <begin position="4"/>
        <end position="103"/>
    </location>
</feature>
<protein>
    <recommendedName>
        <fullName evidence="2">DUF1279 domain-containing protein</fullName>
    </recommendedName>
</protein>
<keyword evidence="1" id="KW-0472">Membrane</keyword>
<dbReference type="InterPro" id="IPR009688">
    <property type="entry name" value="FAM210A/B-like_dom"/>
</dbReference>
<keyword evidence="1" id="KW-0812">Transmembrane</keyword>
<proteinExistence type="predicted"/>
<dbReference type="Pfam" id="PF06916">
    <property type="entry name" value="FAM210A-B_dom"/>
    <property type="match status" value="1"/>
</dbReference>
<gene>
    <name evidence="3" type="ORF">TeGR_g1230</name>
</gene>
<evidence type="ECO:0000313" key="4">
    <source>
        <dbReference type="Proteomes" id="UP001165060"/>
    </source>
</evidence>
<feature type="transmembrane region" description="Helical" evidence="1">
    <location>
        <begin position="12"/>
        <end position="31"/>
    </location>
</feature>